<feature type="domain" description="UspA" evidence="1">
    <location>
        <begin position="3"/>
        <end position="41"/>
    </location>
</feature>
<protein>
    <submittedName>
        <fullName evidence="2">Universal stress protein</fullName>
    </submittedName>
</protein>
<evidence type="ECO:0000313" key="2">
    <source>
        <dbReference type="EMBL" id="MBU3866301.1"/>
    </source>
</evidence>
<evidence type="ECO:0000259" key="1">
    <source>
        <dbReference type="Pfam" id="PF00582"/>
    </source>
</evidence>
<dbReference type="InterPro" id="IPR006016">
    <property type="entry name" value="UspA"/>
</dbReference>
<dbReference type="Pfam" id="PF00582">
    <property type="entry name" value="Usp"/>
    <property type="match status" value="1"/>
</dbReference>
<name>A0ABS6CHA1_9ACTN</name>
<accession>A0ABS6CHA1</accession>
<keyword evidence="3" id="KW-1185">Reference proteome</keyword>
<reference evidence="2 3" key="1">
    <citation type="submission" date="2021-06" db="EMBL/GenBank/DDBJ databases">
        <authorList>
            <person name="Pan X."/>
        </authorList>
    </citation>
    <scope>NUCLEOTIDE SEQUENCE [LARGE SCALE GENOMIC DNA]</scope>
    <source>
        <strain evidence="2 3">4503</strain>
    </source>
</reference>
<dbReference type="EMBL" id="JAHLEM010000217">
    <property type="protein sequence ID" value="MBU3866301.1"/>
    <property type="molecule type" value="Genomic_DNA"/>
</dbReference>
<feature type="non-terminal residue" evidence="2">
    <location>
        <position position="1"/>
    </location>
</feature>
<sequence length="44" mass="4727">RPDVDRLVVGIRRRSPVGKALLGSVSQRLLLESPVPVVAVKPPV</sequence>
<dbReference type="Proteomes" id="UP000720508">
    <property type="component" value="Unassembled WGS sequence"/>
</dbReference>
<comment type="caution">
    <text evidence="2">The sequence shown here is derived from an EMBL/GenBank/DDBJ whole genome shotgun (WGS) entry which is preliminary data.</text>
</comment>
<evidence type="ECO:0000313" key="3">
    <source>
        <dbReference type="Proteomes" id="UP000720508"/>
    </source>
</evidence>
<proteinExistence type="predicted"/>
<organism evidence="2 3">
    <name type="scientific">Streptomyces niphimycinicus</name>
    <dbReference type="NCBI Taxonomy" id="2842201"/>
    <lineage>
        <taxon>Bacteria</taxon>
        <taxon>Bacillati</taxon>
        <taxon>Actinomycetota</taxon>
        <taxon>Actinomycetes</taxon>
        <taxon>Kitasatosporales</taxon>
        <taxon>Streptomycetaceae</taxon>
        <taxon>Streptomyces</taxon>
    </lineage>
</organism>
<gene>
    <name evidence="2" type="ORF">KN815_20195</name>
</gene>